<evidence type="ECO:0000313" key="2">
    <source>
        <dbReference type="EMBL" id="ELY84774.1"/>
    </source>
</evidence>
<dbReference type="EMBL" id="AOIL01000070">
    <property type="protein sequence ID" value="ELY84774.1"/>
    <property type="molecule type" value="Genomic_DNA"/>
</dbReference>
<keyword evidence="3" id="KW-1185">Reference proteome</keyword>
<feature type="region of interest" description="Disordered" evidence="1">
    <location>
        <begin position="105"/>
        <end position="130"/>
    </location>
</feature>
<evidence type="ECO:0000313" key="3">
    <source>
        <dbReference type="Proteomes" id="UP000011648"/>
    </source>
</evidence>
<feature type="compositionally biased region" description="Basic and acidic residues" evidence="1">
    <location>
        <begin position="30"/>
        <end position="41"/>
    </location>
</feature>
<dbReference type="AlphaFoldDB" id="L9ZEH1"/>
<organism evidence="2 3">
    <name type="scientific">Natrialba taiwanensis DSM 12281</name>
    <dbReference type="NCBI Taxonomy" id="1230458"/>
    <lineage>
        <taxon>Archaea</taxon>
        <taxon>Methanobacteriati</taxon>
        <taxon>Methanobacteriota</taxon>
        <taxon>Stenosarchaea group</taxon>
        <taxon>Halobacteria</taxon>
        <taxon>Halobacteriales</taxon>
        <taxon>Natrialbaceae</taxon>
        <taxon>Natrialba</taxon>
    </lineage>
</organism>
<accession>L9ZEH1</accession>
<sequence>MTAQHPEASDKTRAADGAELPQSEASAAHTEPDSAEIKTRPLEVGLPAGVELELPSDADDEEAAAIAAAIGAHLHDQARAAAAAAQEEETWDGKRWAFSGRVRAQQGEFSRVPRSAPTDAWAAAGRTDRF</sequence>
<dbReference type="RefSeq" id="WP_006827862.1">
    <property type="nucleotide sequence ID" value="NZ_AOIL01000070.1"/>
</dbReference>
<name>L9ZEH1_9EURY</name>
<evidence type="ECO:0008006" key="4">
    <source>
        <dbReference type="Google" id="ProtNLM"/>
    </source>
</evidence>
<feature type="compositionally biased region" description="Basic and acidic residues" evidence="1">
    <location>
        <begin position="7"/>
        <end position="16"/>
    </location>
</feature>
<reference evidence="2 3" key="1">
    <citation type="journal article" date="2014" name="PLoS Genet.">
        <title>Phylogenetically driven sequencing of extremely halophilic archaea reveals strategies for static and dynamic osmo-response.</title>
        <authorList>
            <person name="Becker E.A."/>
            <person name="Seitzer P.M."/>
            <person name="Tritt A."/>
            <person name="Larsen D."/>
            <person name="Krusor M."/>
            <person name="Yao A.I."/>
            <person name="Wu D."/>
            <person name="Madern D."/>
            <person name="Eisen J.A."/>
            <person name="Darling A.E."/>
            <person name="Facciotti M.T."/>
        </authorList>
    </citation>
    <scope>NUCLEOTIDE SEQUENCE [LARGE SCALE GENOMIC DNA]</scope>
    <source>
        <strain evidence="2 3">DSM 12281</strain>
    </source>
</reference>
<gene>
    <name evidence="2" type="ORF">C484_21543</name>
</gene>
<comment type="caution">
    <text evidence="2">The sequence shown here is derived from an EMBL/GenBank/DDBJ whole genome shotgun (WGS) entry which is preliminary data.</text>
</comment>
<protein>
    <recommendedName>
        <fullName evidence="4">Acc operon protein</fullName>
    </recommendedName>
</protein>
<dbReference type="STRING" id="1230458.C484_21543"/>
<dbReference type="Pfam" id="PF26062">
    <property type="entry name" value="DUF8022"/>
    <property type="match status" value="1"/>
</dbReference>
<feature type="region of interest" description="Disordered" evidence="1">
    <location>
        <begin position="1"/>
        <end position="41"/>
    </location>
</feature>
<dbReference type="InterPro" id="IPR058335">
    <property type="entry name" value="PccX"/>
</dbReference>
<proteinExistence type="predicted"/>
<evidence type="ECO:0000256" key="1">
    <source>
        <dbReference type="SAM" id="MobiDB-lite"/>
    </source>
</evidence>
<dbReference type="PATRIC" id="fig|1230458.4.peg.4344"/>
<dbReference type="Proteomes" id="UP000011648">
    <property type="component" value="Unassembled WGS sequence"/>
</dbReference>